<organism evidence="8 9">
    <name type="scientific">Dehalobacter restrictus</name>
    <dbReference type="NCBI Taxonomy" id="55583"/>
    <lineage>
        <taxon>Bacteria</taxon>
        <taxon>Bacillati</taxon>
        <taxon>Bacillota</taxon>
        <taxon>Clostridia</taxon>
        <taxon>Eubacteriales</taxon>
        <taxon>Desulfitobacteriaceae</taxon>
        <taxon>Dehalobacter</taxon>
    </lineage>
</organism>
<evidence type="ECO:0000313" key="8">
    <source>
        <dbReference type="EMBL" id="QHA01143.1"/>
    </source>
</evidence>
<evidence type="ECO:0000259" key="6">
    <source>
        <dbReference type="Pfam" id="PF01957"/>
    </source>
</evidence>
<dbReference type="Pfam" id="PF01957">
    <property type="entry name" value="NfeD"/>
    <property type="match status" value="1"/>
</dbReference>
<evidence type="ECO:0000313" key="9">
    <source>
        <dbReference type="Proteomes" id="UP000430508"/>
    </source>
</evidence>
<sequence>MDVFVGISLSLIIVGIILVILEIFIIPGFGVSGIIGLLMMIGGVFLVADSFAEGVVYLLIILIMAGLLIYIGYKTGRLKKLWRKVTLGEKQRTEEGFVAPKTDYKHYLGKTGKALTLLRPAGTAQIEGERVDVVTDGSFIPKDSAIKVIAVEGTRIIVSREENE</sequence>
<evidence type="ECO:0000256" key="1">
    <source>
        <dbReference type="ARBA" id="ARBA00004141"/>
    </source>
</evidence>
<feature type="transmembrane region" description="Helical" evidence="5">
    <location>
        <begin position="54"/>
        <end position="73"/>
    </location>
</feature>
<evidence type="ECO:0000259" key="7">
    <source>
        <dbReference type="Pfam" id="PF24961"/>
    </source>
</evidence>
<dbReference type="InterPro" id="IPR002810">
    <property type="entry name" value="NfeD-like_C"/>
</dbReference>
<feature type="transmembrane region" description="Helical" evidence="5">
    <location>
        <begin position="29"/>
        <end position="48"/>
    </location>
</feature>
<dbReference type="EMBL" id="CP046996">
    <property type="protein sequence ID" value="QHA01143.1"/>
    <property type="molecule type" value="Genomic_DNA"/>
</dbReference>
<dbReference type="Proteomes" id="UP000430508">
    <property type="component" value="Chromosome"/>
</dbReference>
<evidence type="ECO:0000256" key="4">
    <source>
        <dbReference type="ARBA" id="ARBA00023136"/>
    </source>
</evidence>
<keyword evidence="4 5" id="KW-0472">Membrane</keyword>
<dbReference type="PANTHER" id="PTHR33507:SF3">
    <property type="entry name" value="INNER MEMBRANE PROTEIN YBBJ"/>
    <property type="match status" value="1"/>
</dbReference>
<dbReference type="AlphaFoldDB" id="A0A857DJZ9"/>
<dbReference type="InterPro" id="IPR012340">
    <property type="entry name" value="NA-bd_OB-fold"/>
</dbReference>
<dbReference type="GO" id="GO:0005886">
    <property type="term" value="C:plasma membrane"/>
    <property type="evidence" value="ECO:0007669"/>
    <property type="project" value="TreeGrafter"/>
</dbReference>
<accession>A0A857DJZ9</accession>
<feature type="transmembrane region" description="Helical" evidence="5">
    <location>
        <begin position="6"/>
        <end position="24"/>
    </location>
</feature>
<dbReference type="InterPro" id="IPR052165">
    <property type="entry name" value="Membrane_assoc_protease"/>
</dbReference>
<keyword evidence="2 5" id="KW-0812">Transmembrane</keyword>
<proteinExistence type="predicted"/>
<dbReference type="Gene3D" id="2.40.50.140">
    <property type="entry name" value="Nucleic acid-binding proteins"/>
    <property type="match status" value="1"/>
</dbReference>
<dbReference type="PANTHER" id="PTHR33507">
    <property type="entry name" value="INNER MEMBRANE PROTEIN YBBJ"/>
    <property type="match status" value="1"/>
</dbReference>
<comment type="subcellular location">
    <subcellularLocation>
        <location evidence="1">Membrane</location>
        <topology evidence="1">Multi-pass membrane protein</topology>
    </subcellularLocation>
</comment>
<evidence type="ECO:0000256" key="3">
    <source>
        <dbReference type="ARBA" id="ARBA00022989"/>
    </source>
</evidence>
<protein>
    <recommendedName>
        <fullName evidence="10">NfeD-like C-terminal domain-containing protein</fullName>
    </recommendedName>
</protein>
<name>A0A857DJZ9_9FIRM</name>
<reference evidence="8 9" key="1">
    <citation type="submission" date="2019-12" db="EMBL/GenBank/DDBJ databases">
        <title>Sequence classification of anaerobic respiratory reductive dehalogenases: First we see many, then we see few.</title>
        <authorList>
            <person name="Molenda O."/>
            <person name="Puentes Jacome L.A."/>
            <person name="Cao X."/>
            <person name="Nesbo C.L."/>
            <person name="Tang S."/>
            <person name="Morson N."/>
            <person name="Patron J."/>
            <person name="Lomheim L."/>
            <person name="Wishart D.S."/>
            <person name="Edwards E.A."/>
        </authorList>
    </citation>
    <scope>NUCLEOTIDE SEQUENCE [LARGE SCALE GENOMIC DNA]</scope>
    <source>
        <strain evidence="8 9">12DCA</strain>
    </source>
</reference>
<dbReference type="SUPFAM" id="SSF141322">
    <property type="entry name" value="NfeD domain-like"/>
    <property type="match status" value="1"/>
</dbReference>
<feature type="domain" description="NfeD-like C-terminal" evidence="6">
    <location>
        <begin position="106"/>
        <end position="159"/>
    </location>
</feature>
<dbReference type="InterPro" id="IPR056739">
    <property type="entry name" value="NfeD_membrane"/>
</dbReference>
<dbReference type="Pfam" id="PF24961">
    <property type="entry name" value="NfeD_membrane"/>
    <property type="match status" value="1"/>
</dbReference>
<keyword evidence="3 5" id="KW-1133">Transmembrane helix</keyword>
<evidence type="ECO:0000256" key="2">
    <source>
        <dbReference type="ARBA" id="ARBA00022692"/>
    </source>
</evidence>
<feature type="domain" description="NfeD integral membrane" evidence="7">
    <location>
        <begin position="8"/>
        <end position="74"/>
    </location>
</feature>
<evidence type="ECO:0000256" key="5">
    <source>
        <dbReference type="SAM" id="Phobius"/>
    </source>
</evidence>
<gene>
    <name evidence="8" type="ORF">GQ588_11105</name>
</gene>
<evidence type="ECO:0008006" key="10">
    <source>
        <dbReference type="Google" id="ProtNLM"/>
    </source>
</evidence>